<keyword evidence="4" id="KW-0479">Metal-binding</keyword>
<evidence type="ECO:0000256" key="5">
    <source>
        <dbReference type="ARBA" id="ARBA00022737"/>
    </source>
</evidence>
<dbReference type="InterPro" id="IPR038248">
    <property type="entry name" value="Dicer_dimer_sf"/>
</dbReference>
<keyword evidence="7" id="KW-0255">Endonuclease</keyword>
<dbReference type="InterPro" id="IPR014001">
    <property type="entry name" value="Helicase_ATP-bd"/>
</dbReference>
<evidence type="ECO:0000256" key="12">
    <source>
        <dbReference type="ARBA" id="ARBA00022884"/>
    </source>
</evidence>
<evidence type="ECO:0000256" key="16">
    <source>
        <dbReference type="SAM" id="MobiDB-lite"/>
    </source>
</evidence>
<evidence type="ECO:0000256" key="8">
    <source>
        <dbReference type="ARBA" id="ARBA00022801"/>
    </source>
</evidence>
<evidence type="ECO:0000256" key="4">
    <source>
        <dbReference type="ARBA" id="ARBA00022723"/>
    </source>
</evidence>
<dbReference type="Gene3D" id="3.30.160.380">
    <property type="entry name" value="Dicer dimerisation domain"/>
    <property type="match status" value="1"/>
</dbReference>
<dbReference type="Gene3D" id="2.170.260.10">
    <property type="entry name" value="paz domain"/>
    <property type="match status" value="1"/>
</dbReference>
<keyword evidence="5" id="KW-0677">Repeat</keyword>
<dbReference type="CDD" id="cd18034">
    <property type="entry name" value="DEXHc_dicer"/>
    <property type="match status" value="1"/>
</dbReference>
<feature type="domain" description="Helicase C-terminal" evidence="21">
    <location>
        <begin position="287"/>
        <end position="447"/>
    </location>
</feature>
<dbReference type="PROSITE" id="PS51192">
    <property type="entry name" value="HELICASE_ATP_BIND_1"/>
    <property type="match status" value="1"/>
</dbReference>
<dbReference type="InterPro" id="IPR000999">
    <property type="entry name" value="RNase_III_dom"/>
</dbReference>
<dbReference type="SUPFAM" id="SSF101690">
    <property type="entry name" value="PAZ domain"/>
    <property type="match status" value="1"/>
</dbReference>
<feature type="region of interest" description="Disordered" evidence="16">
    <location>
        <begin position="1611"/>
        <end position="1632"/>
    </location>
</feature>
<keyword evidence="6" id="KW-0547">Nucleotide-binding</keyword>
<feature type="domain" description="DRBM" evidence="17">
    <location>
        <begin position="1504"/>
        <end position="1574"/>
    </location>
</feature>
<dbReference type="InterPro" id="IPR036085">
    <property type="entry name" value="PAZ_dom_sf"/>
</dbReference>
<keyword evidence="10" id="KW-0067">ATP-binding</keyword>
<dbReference type="GO" id="GO:0005524">
    <property type="term" value="F:ATP binding"/>
    <property type="evidence" value="ECO:0007669"/>
    <property type="project" value="UniProtKB-KW"/>
</dbReference>
<dbReference type="Pfam" id="PF00270">
    <property type="entry name" value="DEAD"/>
    <property type="match status" value="1"/>
</dbReference>
<dbReference type="SUPFAM" id="SSF54768">
    <property type="entry name" value="dsRNA-binding domain-like"/>
    <property type="match status" value="1"/>
</dbReference>
<evidence type="ECO:0000313" key="22">
    <source>
        <dbReference type="EMBL" id="KAJ3136760.1"/>
    </source>
</evidence>
<dbReference type="InterPro" id="IPR005034">
    <property type="entry name" value="Dicer_dimerisation"/>
</dbReference>
<dbReference type="Gene3D" id="3.40.50.300">
    <property type="entry name" value="P-loop containing nucleotide triphosphate hydrolases"/>
    <property type="match status" value="2"/>
</dbReference>
<dbReference type="Proteomes" id="UP001211907">
    <property type="component" value="Unassembled WGS sequence"/>
</dbReference>
<dbReference type="InterPro" id="IPR014720">
    <property type="entry name" value="dsRBD_dom"/>
</dbReference>
<accession>A0AAD5T7L9</accession>
<dbReference type="EMBL" id="JADGJH010000129">
    <property type="protein sequence ID" value="KAJ3136760.1"/>
    <property type="molecule type" value="Genomic_DNA"/>
</dbReference>
<evidence type="ECO:0000259" key="19">
    <source>
        <dbReference type="PROSITE" id="PS50821"/>
    </source>
</evidence>
<evidence type="ECO:0000256" key="13">
    <source>
        <dbReference type="ARBA" id="ARBA00023211"/>
    </source>
</evidence>
<reference evidence="22" key="1">
    <citation type="submission" date="2020-05" db="EMBL/GenBank/DDBJ databases">
        <title>Phylogenomic resolution of chytrid fungi.</title>
        <authorList>
            <person name="Stajich J.E."/>
            <person name="Amses K."/>
            <person name="Simmons R."/>
            <person name="Seto K."/>
            <person name="Myers J."/>
            <person name="Bonds A."/>
            <person name="Quandt C.A."/>
            <person name="Barry K."/>
            <person name="Liu P."/>
            <person name="Grigoriev I."/>
            <person name="Longcore J.E."/>
            <person name="James T.Y."/>
        </authorList>
    </citation>
    <scope>NUCLEOTIDE SEQUENCE</scope>
    <source>
        <strain evidence="22">JEL0513</strain>
    </source>
</reference>
<evidence type="ECO:0000256" key="9">
    <source>
        <dbReference type="ARBA" id="ARBA00022806"/>
    </source>
</evidence>
<dbReference type="PANTHER" id="PTHR14950">
    <property type="entry name" value="DICER-RELATED"/>
    <property type="match status" value="1"/>
</dbReference>
<dbReference type="CDD" id="cd00593">
    <property type="entry name" value="RIBOc"/>
    <property type="match status" value="2"/>
</dbReference>
<organism evidence="22 23">
    <name type="scientific">Physocladia obscura</name>
    <dbReference type="NCBI Taxonomy" id="109957"/>
    <lineage>
        <taxon>Eukaryota</taxon>
        <taxon>Fungi</taxon>
        <taxon>Fungi incertae sedis</taxon>
        <taxon>Chytridiomycota</taxon>
        <taxon>Chytridiomycota incertae sedis</taxon>
        <taxon>Chytridiomycetes</taxon>
        <taxon>Chytridiales</taxon>
        <taxon>Chytriomycetaceae</taxon>
        <taxon>Physocladia</taxon>
    </lineage>
</organism>
<evidence type="ECO:0000259" key="18">
    <source>
        <dbReference type="PROSITE" id="PS50142"/>
    </source>
</evidence>
<dbReference type="Gene3D" id="1.10.1520.10">
    <property type="entry name" value="Ribonuclease III domain"/>
    <property type="match status" value="2"/>
</dbReference>
<dbReference type="GO" id="GO:0004386">
    <property type="term" value="F:helicase activity"/>
    <property type="evidence" value="ECO:0007669"/>
    <property type="project" value="UniProtKB-KW"/>
</dbReference>
<comment type="caution">
    <text evidence="22">The sequence shown here is derived from an EMBL/GenBank/DDBJ whole genome shotgun (WGS) entry which is preliminary data.</text>
</comment>
<feature type="domain" description="Helicase ATP-binding" evidence="20">
    <location>
        <begin position="14"/>
        <end position="232"/>
    </location>
</feature>
<dbReference type="InterPro" id="IPR003100">
    <property type="entry name" value="PAZ_dom"/>
</dbReference>
<dbReference type="InterPro" id="IPR001650">
    <property type="entry name" value="Helicase_C-like"/>
</dbReference>
<feature type="domain" description="RNase III" evidence="18">
    <location>
        <begin position="1329"/>
        <end position="1474"/>
    </location>
</feature>
<comment type="similarity">
    <text evidence="14">Belongs to the helicase family. Dicer subfamily.</text>
</comment>
<dbReference type="InterPro" id="IPR027417">
    <property type="entry name" value="P-loop_NTPase"/>
</dbReference>
<name>A0AAD5T7L9_9FUNG</name>
<dbReference type="PROSITE" id="PS50142">
    <property type="entry name" value="RNASE_3_2"/>
    <property type="match status" value="2"/>
</dbReference>
<evidence type="ECO:0000313" key="23">
    <source>
        <dbReference type="Proteomes" id="UP001211907"/>
    </source>
</evidence>
<evidence type="ECO:0000256" key="7">
    <source>
        <dbReference type="ARBA" id="ARBA00022759"/>
    </source>
</evidence>
<proteinExistence type="inferred from homology"/>
<sequence>MSSKAQPRPYQLELLSAALTRNIIAFLDTGAGKTLISILLMENLSQDLIPVSRSDIEAMLRGDSGANSVLFNNQTKISQVEIDGFTLPRQPKKIVFLAPTVSLVNQQAEKIRNSCDLIVGEYSRDDSTSVSYWDRLGWYSEMSCHHVLIFTPQVFLNTMRHGFINISTDVALIVFDECHHAWKNHPYNLLMKEFYHTLPPDAEKPKILGMTASPIYQKSTTIDVALQGLVELQQSLDCHIVTISDRNMLEGHISHAKEYLVEFNPSQNGIFDLVISGNIALESNSPELKKLDEEHEEQVARCLNLIKELETDLGSWCAGRLAVRLFNSIWQGSSSSSSTDKMSSNIQQKTLDRFRCGEVNLLVVTKVAEEGIDIPACKLIVIFDLFRSNSGYVQSRGRARDIHGSEYIIMVKRHDMHALDVISQAKVSEMMTRTLVSSLTANTDQNSSSISVVKSETDNAVIDELVGVDDVYATNLTTVLPSGFNSILSRFLKRKPEYSVFIEGSQKINPSLWAKYFELKSKQDSISSITPDPFANDRFESKFKEQISSGFAYKLKVLKSFQSSETVEIVGSVRFTRKLAIQSAGLEAIKYLHRTGALNDHLLPAGLAKRKATAFAFRRLLEIKTNYEDEANGKLKTLQQFVFDSALGENQSDASFVVEQKVPDCFVHSEKWIEICSEAEDSQRLDSMQFYAAIVSFGPEFEELSQNIYNSPIINIQNILNNDERVLNQPKRTLAILTLAPIPTEVIPDIPMFLGQDPCTVKILNIGFEKIIRIAKSELEKLRSFQSKFWNIVLHHQNTKIPDNTAEQMKNIKDTSSMFMIAPVLGYFKKEAFENFEWVFDWNLVSAVDEERRVPLHNWIAVLEKKIAQTKTDSPSDLKDGLKVHTKSIAFGGMNLLDPIYDPANNIDSDLEFESDLEVEKNENTLLDVVQSLGIGQEQKLRKRKRNEREKIISVEINFQTDIKYFDTVPSFDTVFDFLQEHNTTQNGSWERLRSSSRIATKLNMLLCQTILQTHHNGMVYIPNELACHLNVNSPFTTEKFADVSSFADYFEKLGYNLQHNDAPMLEVFKVPALRSYTRPFEPSILSPDSAKIYLPLDACNVLPVPAELFKIAQILPSILSRVETFCLIEETRKKLELTNISINTMLQAFTATSALESYSYERLETLGDSFLKFACSANLIKQNPTFNEGDLSKLRGHIVSNKNLCEISRKFELGGLMVISPFKARVWSPPRVFWKDNQSITILQRRFSEKKLADFVEALIGAAFIDSGAESSWKLLSRFGLINQEALLDLAKPEFYLDFKMDEHLLVNNNAQLVDVDTKNIGGNDLSVEILELQIGYKFREKNLALQAITHKSFAGKTHSYEILEFLGDAILDWIIMQYVFGQYLNLSPEKLTELRQAAVNSESFCRLAVSTGLYRFLLHSSPILERQIQAYLSYLLLTGAMNSSPGEAIQEGPKVLGDLFEAIVGAIYMDSNYSLAAVWNALKPMISPFLTKYVTPEVVEKSPIRQMHEYYQGLGFTPENILYQYEETEENGIAEIVTTVFLVDESIGCGSGNTKQLSKRRATIAALKWADSNKLKIDHLLLTRQKCSPQSLKTEKLKRVEKRDEVIENKPDPSNFHETNNEETNSCSRKSLHEPQSFSIFTSFLAALEMNELNQLKVHPTSSSSVNYFLMQLMAIQQQERLQLQAIQNEQLQLLLKKSKS</sequence>
<dbReference type="SMART" id="SM00487">
    <property type="entry name" value="DEXDc"/>
    <property type="match status" value="1"/>
</dbReference>
<comment type="cofactor">
    <cofactor evidence="1">
        <name>Mn(2+)</name>
        <dbReference type="ChEBI" id="CHEBI:29035"/>
    </cofactor>
</comment>
<comment type="cofactor">
    <cofactor evidence="2">
        <name>Mg(2+)</name>
        <dbReference type="ChEBI" id="CHEBI:18420"/>
    </cofactor>
</comment>
<dbReference type="FunFam" id="1.10.1520.10:FF:000004">
    <property type="entry name" value="Endoribonuclease dicer-like 1"/>
    <property type="match status" value="1"/>
</dbReference>
<evidence type="ECO:0000256" key="2">
    <source>
        <dbReference type="ARBA" id="ARBA00001946"/>
    </source>
</evidence>
<evidence type="ECO:0000259" key="21">
    <source>
        <dbReference type="PROSITE" id="PS51194"/>
    </source>
</evidence>
<evidence type="ECO:0000259" key="20">
    <source>
        <dbReference type="PROSITE" id="PS51192"/>
    </source>
</evidence>
<feature type="compositionally biased region" description="Polar residues" evidence="16">
    <location>
        <begin position="1618"/>
        <end position="1632"/>
    </location>
</feature>
<keyword evidence="12 15" id="KW-0694">RNA-binding</keyword>
<keyword evidence="23" id="KW-1185">Reference proteome</keyword>
<gene>
    <name evidence="22" type="ORF">HK100_001334</name>
</gene>
<evidence type="ECO:0000256" key="6">
    <source>
        <dbReference type="ARBA" id="ARBA00022741"/>
    </source>
</evidence>
<dbReference type="SMART" id="SM00535">
    <property type="entry name" value="RIBOc"/>
    <property type="match status" value="2"/>
</dbReference>
<dbReference type="PANTHER" id="PTHR14950:SF37">
    <property type="entry name" value="ENDORIBONUCLEASE DICER"/>
    <property type="match status" value="1"/>
</dbReference>
<dbReference type="PROSITE" id="PS51194">
    <property type="entry name" value="HELICASE_CTER"/>
    <property type="match status" value="1"/>
</dbReference>
<dbReference type="InterPro" id="IPR036389">
    <property type="entry name" value="RNase_III_sf"/>
</dbReference>
<dbReference type="Pfam" id="PF00271">
    <property type="entry name" value="Helicase_C"/>
    <property type="match status" value="1"/>
</dbReference>
<dbReference type="GO" id="GO:0003723">
    <property type="term" value="F:RNA binding"/>
    <property type="evidence" value="ECO:0007669"/>
    <property type="project" value="UniProtKB-UniRule"/>
</dbReference>
<dbReference type="Pfam" id="PF00636">
    <property type="entry name" value="Ribonuclease_3"/>
    <property type="match status" value="2"/>
</dbReference>
<evidence type="ECO:0000256" key="1">
    <source>
        <dbReference type="ARBA" id="ARBA00001936"/>
    </source>
</evidence>
<dbReference type="GO" id="GO:0004525">
    <property type="term" value="F:ribonuclease III activity"/>
    <property type="evidence" value="ECO:0007669"/>
    <property type="project" value="InterPro"/>
</dbReference>
<feature type="domain" description="RNase III" evidence="18">
    <location>
        <begin position="1129"/>
        <end position="1269"/>
    </location>
</feature>
<protein>
    <submittedName>
        <fullName evidence="22">Uncharacterized protein</fullName>
    </submittedName>
</protein>
<keyword evidence="8" id="KW-0378">Hydrolase</keyword>
<dbReference type="PROSITE" id="PS50137">
    <property type="entry name" value="DS_RBD"/>
    <property type="match status" value="1"/>
</dbReference>
<dbReference type="Pfam" id="PF03368">
    <property type="entry name" value="Dicer_dimer"/>
    <property type="match status" value="1"/>
</dbReference>
<dbReference type="SMART" id="SM00490">
    <property type="entry name" value="HELICc"/>
    <property type="match status" value="1"/>
</dbReference>
<keyword evidence="9" id="KW-0347">Helicase</keyword>
<evidence type="ECO:0000256" key="11">
    <source>
        <dbReference type="ARBA" id="ARBA00022842"/>
    </source>
</evidence>
<evidence type="ECO:0000256" key="10">
    <source>
        <dbReference type="ARBA" id="ARBA00022840"/>
    </source>
</evidence>
<dbReference type="SUPFAM" id="SSF52540">
    <property type="entry name" value="P-loop containing nucleoside triphosphate hydrolases"/>
    <property type="match status" value="1"/>
</dbReference>
<dbReference type="PROSITE" id="PS50821">
    <property type="entry name" value="PAZ"/>
    <property type="match status" value="1"/>
</dbReference>
<keyword evidence="11" id="KW-0460">Magnesium</keyword>
<dbReference type="GO" id="GO:0006396">
    <property type="term" value="P:RNA processing"/>
    <property type="evidence" value="ECO:0007669"/>
    <property type="project" value="InterPro"/>
</dbReference>
<evidence type="ECO:0000259" key="17">
    <source>
        <dbReference type="PROSITE" id="PS50137"/>
    </source>
</evidence>
<keyword evidence="3" id="KW-0540">Nuclease</keyword>
<keyword evidence="13" id="KW-0464">Manganese</keyword>
<dbReference type="GO" id="GO:0046872">
    <property type="term" value="F:metal ion binding"/>
    <property type="evidence" value="ECO:0007669"/>
    <property type="project" value="UniProtKB-KW"/>
</dbReference>
<evidence type="ECO:0000256" key="3">
    <source>
        <dbReference type="ARBA" id="ARBA00022722"/>
    </source>
</evidence>
<dbReference type="SUPFAM" id="SSF69065">
    <property type="entry name" value="RNase III domain-like"/>
    <property type="match status" value="2"/>
</dbReference>
<evidence type="ECO:0000256" key="15">
    <source>
        <dbReference type="PROSITE-ProRule" id="PRU00266"/>
    </source>
</evidence>
<feature type="domain" description="PAZ" evidence="19">
    <location>
        <begin position="988"/>
        <end position="1104"/>
    </location>
</feature>
<evidence type="ECO:0000256" key="14">
    <source>
        <dbReference type="ARBA" id="ARBA00035116"/>
    </source>
</evidence>
<dbReference type="InterPro" id="IPR011545">
    <property type="entry name" value="DEAD/DEAH_box_helicase_dom"/>
</dbReference>